<reference evidence="1" key="1">
    <citation type="submission" date="2014-09" db="EMBL/GenBank/DDBJ databases">
        <authorList>
            <person name="Magalhaes I.L.F."/>
            <person name="Oliveira U."/>
            <person name="Santos F.R."/>
            <person name="Vidigal T.H.D.A."/>
            <person name="Brescovit A.D."/>
            <person name="Santos A.J."/>
        </authorList>
    </citation>
    <scope>NUCLEOTIDE SEQUENCE</scope>
    <source>
        <tissue evidence="1">Shoot tissue taken approximately 20 cm above the soil surface</tissue>
    </source>
</reference>
<protein>
    <submittedName>
        <fullName evidence="1">Uncharacterized protein</fullName>
    </submittedName>
</protein>
<reference evidence="1" key="2">
    <citation type="journal article" date="2015" name="Data Brief">
        <title>Shoot transcriptome of the giant reed, Arundo donax.</title>
        <authorList>
            <person name="Barrero R.A."/>
            <person name="Guerrero F.D."/>
            <person name="Moolhuijzen P."/>
            <person name="Goolsby J.A."/>
            <person name="Tidwell J."/>
            <person name="Bellgard S.E."/>
            <person name="Bellgard M.I."/>
        </authorList>
    </citation>
    <scope>NUCLEOTIDE SEQUENCE</scope>
    <source>
        <tissue evidence="1">Shoot tissue taken approximately 20 cm above the soil surface</tissue>
    </source>
</reference>
<accession>A0A0A9FCZ1</accession>
<evidence type="ECO:0000313" key="1">
    <source>
        <dbReference type="EMBL" id="JAE10920.1"/>
    </source>
</evidence>
<name>A0A0A9FCZ1_ARUDO</name>
<proteinExistence type="predicted"/>
<sequence>MPCPSSSLLCFLRI</sequence>
<dbReference type="EMBL" id="GBRH01186976">
    <property type="protein sequence ID" value="JAE10920.1"/>
    <property type="molecule type" value="Transcribed_RNA"/>
</dbReference>
<organism evidence="1">
    <name type="scientific">Arundo donax</name>
    <name type="common">Giant reed</name>
    <name type="synonym">Donax arundinaceus</name>
    <dbReference type="NCBI Taxonomy" id="35708"/>
    <lineage>
        <taxon>Eukaryota</taxon>
        <taxon>Viridiplantae</taxon>
        <taxon>Streptophyta</taxon>
        <taxon>Embryophyta</taxon>
        <taxon>Tracheophyta</taxon>
        <taxon>Spermatophyta</taxon>
        <taxon>Magnoliopsida</taxon>
        <taxon>Liliopsida</taxon>
        <taxon>Poales</taxon>
        <taxon>Poaceae</taxon>
        <taxon>PACMAD clade</taxon>
        <taxon>Arundinoideae</taxon>
        <taxon>Arundineae</taxon>
        <taxon>Arundo</taxon>
    </lineage>
</organism>